<dbReference type="PANTHER" id="PTHR22881:SF12">
    <property type="entry name" value="BROMODOMAIN-CONTAINING PROTEIN 7"/>
    <property type="match status" value="1"/>
</dbReference>
<accession>A0A2G9S853</accession>
<keyword evidence="1 2" id="KW-0103">Bromodomain</keyword>
<sequence length="517" mass="59053">MELQLTPFNVFLRATLDLLQEKDPANIFKEPVNLKEVPDYMDFVLHPMDFSTMRHKLECHQYSSFPAFEDDFNLIISNCLHYNSRETVFHQAALRLHQLGTSVLHNARRQAESIGYDPHTLMHLPEKPHADDYYRFSWEEVDDLLLPENRAHMSPECQLKELLEKLDIVSSFRTSGARTRRLKLLRKEINLLRQRLASRSKDLNDACSGKVLLSNGKVTNPPMLEPTDPALPLQNVTAHEHPPTLQPMTQSPVHKQGKNISHVKTRGSPVQNKRRRAAVHKSWKKKKIAPENSHQSLSGNESDEERTTEYPALEVANGFRTHTESGLDSDSSSELYREPTLYSNGKMTPLGKPALSHLPLLGAMNGDYANRESLLMSFDSSVELKPLQLVWAKCRGYPSYPALIIDPNMPREGLLHNGIPIPVPPMDVLKLGDQRRLENVGQQLFLVLFFDNKRTWQWLPSDKLLPLGVDDTVDKLKMLEGRKPSIRKSVQVAYDRAMTHLNRVGGRNPFITTNYLY</sequence>
<dbReference type="FunFam" id="2.30.30.140:FF:000008">
    <property type="entry name" value="Bromodomain containing 1, isoform CRA_b"/>
    <property type="match status" value="1"/>
</dbReference>
<dbReference type="SMART" id="SM00297">
    <property type="entry name" value="BROMO"/>
    <property type="match status" value="1"/>
</dbReference>
<reference evidence="7" key="1">
    <citation type="journal article" date="2017" name="Nat. Commun.">
        <title>The North American bullfrog draft genome provides insight into hormonal regulation of long noncoding RNA.</title>
        <authorList>
            <person name="Hammond S.A."/>
            <person name="Warren R.L."/>
            <person name="Vandervalk B.P."/>
            <person name="Kucuk E."/>
            <person name="Khan H."/>
            <person name="Gibb E.A."/>
            <person name="Pandoh P."/>
            <person name="Kirk H."/>
            <person name="Zhao Y."/>
            <person name="Jones M."/>
            <person name="Mungall A.J."/>
            <person name="Coope R."/>
            <person name="Pleasance S."/>
            <person name="Moore R.A."/>
            <person name="Holt R.A."/>
            <person name="Round J.M."/>
            <person name="Ohora S."/>
            <person name="Walle B.V."/>
            <person name="Veldhoen N."/>
            <person name="Helbing C.C."/>
            <person name="Birol I."/>
        </authorList>
    </citation>
    <scope>NUCLEOTIDE SEQUENCE [LARGE SCALE GENOMIC DNA]</scope>
</reference>
<dbReference type="InterPro" id="IPR000313">
    <property type="entry name" value="PWWP_dom"/>
</dbReference>
<organism evidence="6 7">
    <name type="scientific">Aquarana catesbeiana</name>
    <name type="common">American bullfrog</name>
    <name type="synonym">Rana catesbeiana</name>
    <dbReference type="NCBI Taxonomy" id="8400"/>
    <lineage>
        <taxon>Eukaryota</taxon>
        <taxon>Metazoa</taxon>
        <taxon>Chordata</taxon>
        <taxon>Craniata</taxon>
        <taxon>Vertebrata</taxon>
        <taxon>Euteleostomi</taxon>
        <taxon>Amphibia</taxon>
        <taxon>Batrachia</taxon>
        <taxon>Anura</taxon>
        <taxon>Neobatrachia</taxon>
        <taxon>Ranoidea</taxon>
        <taxon>Ranidae</taxon>
        <taxon>Aquarana</taxon>
    </lineage>
</organism>
<protein>
    <submittedName>
        <fullName evidence="6">Bromodomain and PHD finger-containing protein 3</fullName>
    </submittedName>
</protein>
<keyword evidence="7" id="KW-1185">Reference proteome</keyword>
<dbReference type="PANTHER" id="PTHR22881">
    <property type="entry name" value="BROMODOMAIN CONTAINING PROTEIN"/>
    <property type="match status" value="1"/>
</dbReference>
<dbReference type="Pfam" id="PF00439">
    <property type="entry name" value="Bromodomain"/>
    <property type="match status" value="1"/>
</dbReference>
<dbReference type="SUPFAM" id="SSF63748">
    <property type="entry name" value="Tudor/PWWP/MBT"/>
    <property type="match status" value="1"/>
</dbReference>
<dbReference type="SMART" id="SM00293">
    <property type="entry name" value="PWWP"/>
    <property type="match status" value="1"/>
</dbReference>
<feature type="compositionally biased region" description="Basic residues" evidence="3">
    <location>
        <begin position="255"/>
        <end position="265"/>
    </location>
</feature>
<dbReference type="Gene3D" id="2.30.30.140">
    <property type="match status" value="1"/>
</dbReference>
<gene>
    <name evidence="6" type="ORF">AB205_0174710</name>
</gene>
<feature type="region of interest" description="Disordered" evidence="3">
    <location>
        <begin position="215"/>
        <end position="335"/>
    </location>
</feature>
<feature type="domain" description="PWWP" evidence="5">
    <location>
        <begin position="386"/>
        <end position="470"/>
    </location>
</feature>
<dbReference type="InterPro" id="IPR036427">
    <property type="entry name" value="Bromodomain-like_sf"/>
</dbReference>
<evidence type="ECO:0000313" key="6">
    <source>
        <dbReference type="EMBL" id="PIO36274.1"/>
    </source>
</evidence>
<evidence type="ECO:0000259" key="4">
    <source>
        <dbReference type="PROSITE" id="PS50014"/>
    </source>
</evidence>
<evidence type="ECO:0000256" key="3">
    <source>
        <dbReference type="SAM" id="MobiDB-lite"/>
    </source>
</evidence>
<feature type="compositionally biased region" description="Basic residues" evidence="3">
    <location>
        <begin position="272"/>
        <end position="287"/>
    </location>
</feature>
<dbReference type="GO" id="GO:0006357">
    <property type="term" value="P:regulation of transcription by RNA polymerase II"/>
    <property type="evidence" value="ECO:0007669"/>
    <property type="project" value="TreeGrafter"/>
</dbReference>
<dbReference type="PROSITE" id="PS50812">
    <property type="entry name" value="PWWP"/>
    <property type="match status" value="1"/>
</dbReference>
<dbReference type="PRINTS" id="PR00503">
    <property type="entry name" value="BROMODOMAIN"/>
</dbReference>
<dbReference type="InterPro" id="IPR051831">
    <property type="entry name" value="Bromodomain_contain_prot"/>
</dbReference>
<evidence type="ECO:0000313" key="7">
    <source>
        <dbReference type="Proteomes" id="UP000228934"/>
    </source>
</evidence>
<dbReference type="Proteomes" id="UP000228934">
    <property type="component" value="Unassembled WGS sequence"/>
</dbReference>
<dbReference type="EMBL" id="KV925833">
    <property type="protein sequence ID" value="PIO36274.1"/>
    <property type="molecule type" value="Genomic_DNA"/>
</dbReference>
<dbReference type="Gene3D" id="1.20.920.10">
    <property type="entry name" value="Bromodomain-like"/>
    <property type="match status" value="1"/>
</dbReference>
<feature type="domain" description="Bromo" evidence="4">
    <location>
        <begin position="20"/>
        <end position="90"/>
    </location>
</feature>
<evidence type="ECO:0000259" key="5">
    <source>
        <dbReference type="PROSITE" id="PS50812"/>
    </source>
</evidence>
<feature type="compositionally biased region" description="Low complexity" evidence="3">
    <location>
        <begin position="324"/>
        <end position="334"/>
    </location>
</feature>
<dbReference type="OrthoDB" id="20839at2759"/>
<dbReference type="Pfam" id="PF00855">
    <property type="entry name" value="PWWP"/>
    <property type="match status" value="1"/>
</dbReference>
<evidence type="ECO:0000256" key="2">
    <source>
        <dbReference type="PROSITE-ProRule" id="PRU00035"/>
    </source>
</evidence>
<name>A0A2G9S853_AQUCT</name>
<dbReference type="PROSITE" id="PS50014">
    <property type="entry name" value="BROMODOMAIN_2"/>
    <property type="match status" value="1"/>
</dbReference>
<proteinExistence type="predicted"/>
<evidence type="ECO:0000256" key="1">
    <source>
        <dbReference type="ARBA" id="ARBA00023117"/>
    </source>
</evidence>
<dbReference type="GO" id="GO:0005634">
    <property type="term" value="C:nucleus"/>
    <property type="evidence" value="ECO:0007669"/>
    <property type="project" value="TreeGrafter"/>
</dbReference>
<dbReference type="InterPro" id="IPR001487">
    <property type="entry name" value="Bromodomain"/>
</dbReference>
<dbReference type="AlphaFoldDB" id="A0A2G9S853"/>
<dbReference type="SUPFAM" id="SSF47370">
    <property type="entry name" value="Bromodomain"/>
    <property type="match status" value="1"/>
</dbReference>